<reference evidence="2 3" key="1">
    <citation type="submission" date="2018-09" db="EMBL/GenBank/DDBJ databases">
        <title>Genome sequencing of Nocardioides immobilis CCTCC AB 2017083 for comparison to Nocardioides silvaticus.</title>
        <authorList>
            <person name="Li C."/>
            <person name="Wang G."/>
        </authorList>
    </citation>
    <scope>NUCLEOTIDE SEQUENCE [LARGE SCALE GENOMIC DNA]</scope>
    <source>
        <strain evidence="2 3">CCTCC AB 2017083</strain>
    </source>
</reference>
<evidence type="ECO:0000256" key="1">
    <source>
        <dbReference type="SAM" id="Phobius"/>
    </source>
</evidence>
<dbReference type="Proteomes" id="UP000283644">
    <property type="component" value="Unassembled WGS sequence"/>
</dbReference>
<feature type="transmembrane region" description="Helical" evidence="1">
    <location>
        <begin position="12"/>
        <end position="30"/>
    </location>
</feature>
<keyword evidence="1" id="KW-0812">Transmembrane</keyword>
<name>A0A417Y4D7_9ACTN</name>
<keyword evidence="1" id="KW-1133">Transmembrane helix</keyword>
<keyword evidence="3" id="KW-1185">Reference proteome</keyword>
<accession>A0A417Y4D7</accession>
<feature type="transmembrane region" description="Helical" evidence="1">
    <location>
        <begin position="69"/>
        <end position="95"/>
    </location>
</feature>
<gene>
    <name evidence="2" type="ORF">D0Z08_07600</name>
</gene>
<dbReference type="AlphaFoldDB" id="A0A417Y4D7"/>
<feature type="transmembrane region" description="Helical" evidence="1">
    <location>
        <begin position="42"/>
        <end position="63"/>
    </location>
</feature>
<protein>
    <submittedName>
        <fullName evidence="2">Uncharacterized protein</fullName>
    </submittedName>
</protein>
<keyword evidence="1" id="KW-0472">Membrane</keyword>
<dbReference type="RefSeq" id="WP_118924293.1">
    <property type="nucleotide sequence ID" value="NZ_QXGH01000012.1"/>
</dbReference>
<organism evidence="2 3">
    <name type="scientific">Nocardioides immobilis</name>
    <dbReference type="NCBI Taxonomy" id="2049295"/>
    <lineage>
        <taxon>Bacteria</taxon>
        <taxon>Bacillati</taxon>
        <taxon>Actinomycetota</taxon>
        <taxon>Actinomycetes</taxon>
        <taxon>Propionibacteriales</taxon>
        <taxon>Nocardioidaceae</taxon>
        <taxon>Nocardioides</taxon>
    </lineage>
</organism>
<sequence>MELSASDCAVYAQVIPVFIVALIIEAGNWLGVRDPWRDPFTWFMGVAFLLCFLAESAAISGATTGGAGVFWSLVVTNGSAVSLGMTVLLAFAALVKRQQEAARTISHGEAMTGLRVGRHGVKMTDVSAALDAQAAKAADELRKQTELNALLEEIVDLTKRMKVQEEQRSRGVRGFLRRLLK</sequence>
<comment type="caution">
    <text evidence="2">The sequence shown here is derived from an EMBL/GenBank/DDBJ whole genome shotgun (WGS) entry which is preliminary data.</text>
</comment>
<evidence type="ECO:0000313" key="2">
    <source>
        <dbReference type="EMBL" id="RHW27543.1"/>
    </source>
</evidence>
<evidence type="ECO:0000313" key="3">
    <source>
        <dbReference type="Proteomes" id="UP000283644"/>
    </source>
</evidence>
<proteinExistence type="predicted"/>
<dbReference type="EMBL" id="QXGH01000012">
    <property type="protein sequence ID" value="RHW27543.1"/>
    <property type="molecule type" value="Genomic_DNA"/>
</dbReference>